<feature type="non-terminal residue" evidence="3">
    <location>
        <position position="165"/>
    </location>
</feature>
<keyword evidence="2" id="KW-0472">Membrane</keyword>
<protein>
    <submittedName>
        <fullName evidence="3">Uncharacterized protein</fullName>
    </submittedName>
</protein>
<name>Q96W40_OPHNO</name>
<feature type="transmembrane region" description="Helical" evidence="2">
    <location>
        <begin position="138"/>
        <end position="162"/>
    </location>
</feature>
<evidence type="ECO:0000313" key="3">
    <source>
        <dbReference type="EMBL" id="AAK58053.1"/>
    </source>
</evidence>
<evidence type="ECO:0000256" key="1">
    <source>
        <dbReference type="SAM" id="MobiDB-lite"/>
    </source>
</evidence>
<evidence type="ECO:0000256" key="2">
    <source>
        <dbReference type="SAM" id="Phobius"/>
    </source>
</evidence>
<feature type="transmembrane region" description="Helical" evidence="2">
    <location>
        <begin position="97"/>
        <end position="126"/>
    </location>
</feature>
<feature type="non-terminal residue" evidence="3">
    <location>
        <position position="1"/>
    </location>
</feature>
<proteinExistence type="evidence at transcript level"/>
<dbReference type="EMBL" id="AF378550">
    <property type="protein sequence ID" value="AAK58053.1"/>
    <property type="molecule type" value="mRNA"/>
</dbReference>
<sequence>DVRESLTPPSIFGGRSHDPDHSANQALPDAKFHMEMYHNKCTIRFNPPVSARYILLKMWNPNSNINGNIDIQGIVAKGFAGPRFFPVKELLSDGFCWFYLIFLFLRPGVSLLFRCVFCVCVSLLIYHSESHSDVVLGFLCFFFGCVVSHLHHLLMGVSSWLLTFI</sequence>
<feature type="region of interest" description="Disordered" evidence="1">
    <location>
        <begin position="1"/>
        <end position="22"/>
    </location>
</feature>
<keyword evidence="2" id="KW-0812">Transmembrane</keyword>
<dbReference type="AlphaFoldDB" id="Q96W40"/>
<reference evidence="3" key="1">
    <citation type="submission" date="2001-05" db="EMBL/GenBank/DDBJ databases">
        <title>A first detailed genetic map and electrophoretic karyotypes of the Dutch elm disease pathogens.</title>
        <authorList>
            <person name="Dusabenyagasani M."/>
            <person name="Dufour J."/>
            <person name="Bernier L."/>
        </authorList>
    </citation>
    <scope>NUCLEOTIDE SEQUENCE</scope>
    <source>
        <strain evidence="3">MH75</strain>
    </source>
</reference>
<organism evidence="3">
    <name type="scientific">Ophiostoma novo-ulmi</name>
    <dbReference type="NCBI Taxonomy" id="42373"/>
    <lineage>
        <taxon>Eukaryota</taxon>
        <taxon>Fungi</taxon>
        <taxon>Dikarya</taxon>
        <taxon>Ascomycota</taxon>
        <taxon>Pezizomycotina</taxon>
        <taxon>Sordariomycetes</taxon>
        <taxon>Sordariomycetidae</taxon>
        <taxon>Ophiostomatales</taxon>
        <taxon>Ophiostomataceae</taxon>
        <taxon>Ophiostoma</taxon>
    </lineage>
</organism>
<accession>Q96W40</accession>
<keyword evidence="2" id="KW-1133">Transmembrane helix</keyword>